<name>A0A6N9H6C5_9MICO</name>
<evidence type="ECO:0000256" key="10">
    <source>
        <dbReference type="SAM" id="MobiDB-lite"/>
    </source>
</evidence>
<sequence>MRYNTTAEPHEPSPAERLARAQAKAEVLTEALPWIKAFAGATIVIKYGGNAMVSHELQQSFADDIAFLRFAGIRPIVVHGGGPQINAMLERLGIESEFRAGQRVTSPEAAQVARMVLSGQVNRDIVARINQNGSNAVGLSGEDADLMLGEPLTVEDGGQLVDLGRVGRIVEVNTSVLDELLDAGRVPVVCSIAAERRGAPDQPLNVNADLAAAAIARHMCADKLIVLTDVPGVYANWPDRDSLISRISPDELRALLPSLDSGMIPKMTAALEAVDHGVTQAHIIDGRTAHSVLLEVFTDQGIGTMVQAPGARLRTHREPGHGAVEDHGGHGAAGASDPAAESAAARTQPTDPTTAPQEAPHG</sequence>
<evidence type="ECO:0000256" key="5">
    <source>
        <dbReference type="ARBA" id="ARBA00022741"/>
    </source>
</evidence>
<keyword evidence="9" id="KW-0963">Cytoplasm</keyword>
<evidence type="ECO:0000256" key="7">
    <source>
        <dbReference type="ARBA" id="ARBA00022840"/>
    </source>
</evidence>
<feature type="domain" description="Aspartate/glutamate/uridylate kinase" evidence="11">
    <location>
        <begin position="42"/>
        <end position="285"/>
    </location>
</feature>
<dbReference type="EC" id="2.7.2.8" evidence="9"/>
<keyword evidence="5 9" id="KW-0547">Nucleotide-binding</keyword>
<dbReference type="GO" id="GO:0005737">
    <property type="term" value="C:cytoplasm"/>
    <property type="evidence" value="ECO:0007669"/>
    <property type="project" value="UniProtKB-SubCell"/>
</dbReference>
<keyword evidence="7 9" id="KW-0067">ATP-binding</keyword>
<dbReference type="HAMAP" id="MF_00082">
    <property type="entry name" value="ArgB"/>
    <property type="match status" value="1"/>
</dbReference>
<dbReference type="InterPro" id="IPR001048">
    <property type="entry name" value="Asp/Glu/Uridylate_kinase"/>
</dbReference>
<evidence type="ECO:0000259" key="11">
    <source>
        <dbReference type="Pfam" id="PF00696"/>
    </source>
</evidence>
<feature type="binding site" evidence="9">
    <location>
        <position position="205"/>
    </location>
    <ligand>
        <name>substrate</name>
    </ligand>
</feature>
<dbReference type="FunFam" id="3.40.1160.10:FF:000004">
    <property type="entry name" value="Acetylglutamate kinase"/>
    <property type="match status" value="1"/>
</dbReference>
<keyword evidence="3 9" id="KW-0028">Amino-acid biosynthesis</keyword>
<dbReference type="AlphaFoldDB" id="A0A6N9H6C5"/>
<organism evidence="12 13">
    <name type="scientific">Brevibacterium rongguiense</name>
    <dbReference type="NCBI Taxonomy" id="2695267"/>
    <lineage>
        <taxon>Bacteria</taxon>
        <taxon>Bacillati</taxon>
        <taxon>Actinomycetota</taxon>
        <taxon>Actinomycetes</taxon>
        <taxon>Micrococcales</taxon>
        <taxon>Brevibacteriaceae</taxon>
        <taxon>Brevibacterium</taxon>
    </lineage>
</organism>
<evidence type="ECO:0000256" key="9">
    <source>
        <dbReference type="HAMAP-Rule" id="MF_00082"/>
    </source>
</evidence>
<dbReference type="CDD" id="cd04250">
    <property type="entry name" value="AAK_NAGK-C"/>
    <property type="match status" value="1"/>
</dbReference>
<feature type="compositionally biased region" description="Low complexity" evidence="10">
    <location>
        <begin position="333"/>
        <end position="345"/>
    </location>
</feature>
<evidence type="ECO:0000256" key="1">
    <source>
        <dbReference type="ARBA" id="ARBA00004828"/>
    </source>
</evidence>
<dbReference type="PRINTS" id="PR00474">
    <property type="entry name" value="GLU5KINASE"/>
</dbReference>
<dbReference type="InterPro" id="IPR041727">
    <property type="entry name" value="NAGK-C"/>
</dbReference>
<comment type="similarity">
    <text evidence="9">Belongs to the acetylglutamate kinase family. ArgB subfamily.</text>
</comment>
<dbReference type="UniPathway" id="UPA00068">
    <property type="reaction ID" value="UER00107"/>
</dbReference>
<evidence type="ECO:0000256" key="8">
    <source>
        <dbReference type="ARBA" id="ARBA00048141"/>
    </source>
</evidence>
<feature type="site" description="Transition state stabilizer" evidence="9">
    <location>
        <position position="266"/>
    </location>
</feature>
<evidence type="ECO:0000313" key="13">
    <source>
        <dbReference type="Proteomes" id="UP000469215"/>
    </source>
</evidence>
<dbReference type="InterPro" id="IPR001057">
    <property type="entry name" value="Glu/AcGlu_kinase"/>
</dbReference>
<keyword evidence="4 9" id="KW-0808">Transferase</keyword>
<dbReference type="Pfam" id="PF00696">
    <property type="entry name" value="AA_kinase"/>
    <property type="match status" value="1"/>
</dbReference>
<keyword evidence="13" id="KW-1185">Reference proteome</keyword>
<protein>
    <recommendedName>
        <fullName evidence="9">Acetylglutamate kinase</fullName>
        <ecNumber evidence="9">2.7.2.8</ecNumber>
    </recommendedName>
    <alternativeName>
        <fullName evidence="9">N-acetyl-L-glutamate 5-phosphotransferase</fullName>
    </alternativeName>
    <alternativeName>
        <fullName evidence="9">NAG kinase</fullName>
        <shortName evidence="9">NAGK</shortName>
    </alternativeName>
</protein>
<dbReference type="InterPro" id="IPR004662">
    <property type="entry name" value="AcgluKinase_fam"/>
</dbReference>
<evidence type="ECO:0000256" key="2">
    <source>
        <dbReference type="ARBA" id="ARBA00022571"/>
    </source>
</evidence>
<feature type="site" description="Transition state stabilizer" evidence="9">
    <location>
        <position position="46"/>
    </location>
</feature>
<feature type="compositionally biased region" description="Polar residues" evidence="10">
    <location>
        <begin position="347"/>
        <end position="356"/>
    </location>
</feature>
<feature type="binding site" evidence="9">
    <location>
        <position position="103"/>
    </location>
    <ligand>
        <name>substrate</name>
    </ligand>
</feature>
<comment type="subcellular location">
    <subcellularLocation>
        <location evidence="9">Cytoplasm</location>
    </subcellularLocation>
</comment>
<dbReference type="InterPro" id="IPR036393">
    <property type="entry name" value="AceGlu_kinase-like_sf"/>
</dbReference>
<dbReference type="Gene3D" id="3.40.1160.10">
    <property type="entry name" value="Acetylglutamate kinase-like"/>
    <property type="match status" value="1"/>
</dbReference>
<dbReference type="InterPro" id="IPR037528">
    <property type="entry name" value="ArgB"/>
</dbReference>
<dbReference type="PANTHER" id="PTHR23342:SF0">
    <property type="entry name" value="N-ACETYLGLUTAMATE SYNTHASE, MITOCHONDRIAL"/>
    <property type="match status" value="1"/>
</dbReference>
<evidence type="ECO:0000256" key="6">
    <source>
        <dbReference type="ARBA" id="ARBA00022777"/>
    </source>
</evidence>
<comment type="caution">
    <text evidence="12">The sequence shown here is derived from an EMBL/GenBank/DDBJ whole genome shotgun (WGS) entry which is preliminary data.</text>
</comment>
<feature type="binding site" evidence="9">
    <location>
        <begin position="81"/>
        <end position="82"/>
    </location>
    <ligand>
        <name>substrate</name>
    </ligand>
</feature>
<comment type="catalytic activity">
    <reaction evidence="8 9">
        <text>N-acetyl-L-glutamate + ATP = N-acetyl-L-glutamyl 5-phosphate + ADP</text>
        <dbReference type="Rhea" id="RHEA:14629"/>
        <dbReference type="ChEBI" id="CHEBI:30616"/>
        <dbReference type="ChEBI" id="CHEBI:44337"/>
        <dbReference type="ChEBI" id="CHEBI:57936"/>
        <dbReference type="ChEBI" id="CHEBI:456216"/>
        <dbReference type="EC" id="2.7.2.8"/>
    </reaction>
</comment>
<dbReference type="GO" id="GO:0003991">
    <property type="term" value="F:acetylglutamate kinase activity"/>
    <property type="evidence" value="ECO:0007669"/>
    <property type="project" value="UniProtKB-UniRule"/>
</dbReference>
<dbReference type="NCBIfam" id="TIGR00761">
    <property type="entry name" value="argB"/>
    <property type="match status" value="1"/>
</dbReference>
<keyword evidence="6 9" id="KW-0418">Kinase</keyword>
<dbReference type="PANTHER" id="PTHR23342">
    <property type="entry name" value="N-ACETYLGLUTAMATE SYNTHASE"/>
    <property type="match status" value="1"/>
</dbReference>
<evidence type="ECO:0000313" key="12">
    <source>
        <dbReference type="EMBL" id="MYM19455.1"/>
    </source>
</evidence>
<feature type="compositionally biased region" description="Basic and acidic residues" evidence="10">
    <location>
        <begin position="316"/>
        <end position="329"/>
    </location>
</feature>
<feature type="region of interest" description="Disordered" evidence="10">
    <location>
        <begin position="316"/>
        <end position="362"/>
    </location>
</feature>
<evidence type="ECO:0000256" key="4">
    <source>
        <dbReference type="ARBA" id="ARBA00022679"/>
    </source>
</evidence>
<dbReference type="GO" id="GO:0042450">
    <property type="term" value="P:L-arginine biosynthetic process via ornithine"/>
    <property type="evidence" value="ECO:0007669"/>
    <property type="project" value="UniProtKB-UniRule"/>
</dbReference>
<comment type="function">
    <text evidence="9">Catalyzes the ATP-dependent phosphorylation of N-acetyl-L-glutamate.</text>
</comment>
<dbReference type="SUPFAM" id="SSF53633">
    <property type="entry name" value="Carbamate kinase-like"/>
    <property type="match status" value="1"/>
</dbReference>
<proteinExistence type="inferred from homology"/>
<comment type="pathway">
    <text evidence="1 9">Amino-acid biosynthesis; L-arginine biosynthesis; N(2)-acetyl-L-ornithine from L-glutamate: step 2/4.</text>
</comment>
<gene>
    <name evidence="9 12" type="primary">argB</name>
    <name evidence="12" type="ORF">GSY69_05600</name>
</gene>
<dbReference type="Proteomes" id="UP000469215">
    <property type="component" value="Unassembled WGS sequence"/>
</dbReference>
<reference evidence="12 13" key="1">
    <citation type="submission" date="2020-01" db="EMBL/GenBank/DDBJ databases">
        <authorList>
            <person name="Deng T."/>
        </authorList>
    </citation>
    <scope>NUCLEOTIDE SEQUENCE [LARGE SCALE GENOMIC DNA]</scope>
    <source>
        <strain evidence="12 13">5221</strain>
    </source>
</reference>
<dbReference type="GO" id="GO:0005524">
    <property type="term" value="F:ATP binding"/>
    <property type="evidence" value="ECO:0007669"/>
    <property type="project" value="UniProtKB-UniRule"/>
</dbReference>
<dbReference type="EMBL" id="WWEQ01000017">
    <property type="protein sequence ID" value="MYM19455.1"/>
    <property type="molecule type" value="Genomic_DNA"/>
</dbReference>
<keyword evidence="2 9" id="KW-0055">Arginine biosynthesis</keyword>
<evidence type="ECO:0000256" key="3">
    <source>
        <dbReference type="ARBA" id="ARBA00022605"/>
    </source>
</evidence>
<dbReference type="RefSeq" id="WP_160952889.1">
    <property type="nucleotide sequence ID" value="NZ_WWEQ01000017.1"/>
</dbReference>
<accession>A0A6N9H6C5</accession>